<feature type="domain" description="L-tryptophan decarboxylase PsiD-like" evidence="3">
    <location>
        <begin position="55"/>
        <end position="192"/>
    </location>
</feature>
<dbReference type="InterPro" id="IPR003817">
    <property type="entry name" value="PS_Dcarbxylase"/>
</dbReference>
<keyword evidence="2" id="KW-0456">Lyase</keyword>
<dbReference type="GO" id="GO:0004609">
    <property type="term" value="F:phosphatidylserine decarboxylase activity"/>
    <property type="evidence" value="ECO:0007669"/>
    <property type="project" value="InterPro"/>
</dbReference>
<evidence type="ECO:0000313" key="4">
    <source>
        <dbReference type="EMBL" id="KAK0611469.1"/>
    </source>
</evidence>
<dbReference type="AlphaFoldDB" id="A0AA39W4F2"/>
<organism evidence="4 5">
    <name type="scientific">Immersiella caudata</name>
    <dbReference type="NCBI Taxonomy" id="314043"/>
    <lineage>
        <taxon>Eukaryota</taxon>
        <taxon>Fungi</taxon>
        <taxon>Dikarya</taxon>
        <taxon>Ascomycota</taxon>
        <taxon>Pezizomycotina</taxon>
        <taxon>Sordariomycetes</taxon>
        <taxon>Sordariomycetidae</taxon>
        <taxon>Sordariales</taxon>
        <taxon>Lasiosphaeriaceae</taxon>
        <taxon>Immersiella</taxon>
    </lineage>
</organism>
<reference evidence="4" key="1">
    <citation type="submission" date="2023-06" db="EMBL/GenBank/DDBJ databases">
        <title>Genome-scale phylogeny and comparative genomics of the fungal order Sordariales.</title>
        <authorList>
            <consortium name="Lawrence Berkeley National Laboratory"/>
            <person name="Hensen N."/>
            <person name="Bonometti L."/>
            <person name="Westerberg I."/>
            <person name="Brannstrom I.O."/>
            <person name="Guillou S."/>
            <person name="Cros-Aarteil S."/>
            <person name="Calhoun S."/>
            <person name="Haridas S."/>
            <person name="Kuo A."/>
            <person name="Mondo S."/>
            <person name="Pangilinan J."/>
            <person name="Riley R."/>
            <person name="Labutti K."/>
            <person name="Andreopoulos B."/>
            <person name="Lipzen A."/>
            <person name="Chen C."/>
            <person name="Yanf M."/>
            <person name="Daum C."/>
            <person name="Ng V."/>
            <person name="Clum A."/>
            <person name="Steindorff A."/>
            <person name="Ohm R."/>
            <person name="Martin F."/>
            <person name="Silar P."/>
            <person name="Natvig D."/>
            <person name="Lalanne C."/>
            <person name="Gautier V."/>
            <person name="Ament-Velasquez S.L."/>
            <person name="Kruys A."/>
            <person name="Hutchinson M.I."/>
            <person name="Powell A.J."/>
            <person name="Barry K."/>
            <person name="Miller A.N."/>
            <person name="Grigoriev I.V."/>
            <person name="Debuchy R."/>
            <person name="Gladieux P."/>
            <person name="Thoren M.H."/>
            <person name="Johannesson H."/>
        </authorList>
    </citation>
    <scope>NUCLEOTIDE SEQUENCE</scope>
    <source>
        <strain evidence="4">CBS 606.72</strain>
    </source>
</reference>
<name>A0AA39W4F2_9PEZI</name>
<dbReference type="Pfam" id="PF02666">
    <property type="entry name" value="PS_Dcarbxylase"/>
    <property type="match status" value="1"/>
</dbReference>
<dbReference type="EMBL" id="JAULSU010000007">
    <property type="protein sequence ID" value="KAK0611469.1"/>
    <property type="molecule type" value="Genomic_DNA"/>
</dbReference>
<protein>
    <submittedName>
        <fullName evidence="4">Phophatidylserine decarboxylase-domain-containing protein</fullName>
    </submittedName>
</protein>
<proteinExistence type="predicted"/>
<sequence>MVHQFGNHHDIPSQYRVHRTGDWLPTDHRIHAKWLSSHIAYLDSIPAHQHPPLTPALAAFQSLIESTPRIYMYFTAMWDEVPRKPCYASDPTGGKQIRGYKHMLSVINRVFGRAPEWTDAAADVGMVGVPLVAVFDYAMGTPSGHAAFLDPEVNKALKDVLNEWGEFLKSEKSAEVLGGHKTGWFGETAYSDLMEVANAARGTDYKFEDMFVCDPGAKYHGYKSWDDFFTRRLRPDARPVASPDDDSVVANACESKPFHVARDVKLRDRFWVKAQPYSVLDMLAHAPESEQFAGGVSAN</sequence>
<evidence type="ECO:0000313" key="5">
    <source>
        <dbReference type="Proteomes" id="UP001175000"/>
    </source>
</evidence>
<accession>A0AA39W4F2</accession>
<gene>
    <name evidence="4" type="ORF">B0T14DRAFT_530448</name>
</gene>
<keyword evidence="1" id="KW-0210">Decarboxylase</keyword>
<evidence type="ECO:0000259" key="3">
    <source>
        <dbReference type="Pfam" id="PF12588"/>
    </source>
</evidence>
<dbReference type="PANTHER" id="PTHR10067">
    <property type="entry name" value="PHOSPHATIDYLSERINE DECARBOXYLASE"/>
    <property type="match status" value="1"/>
</dbReference>
<dbReference type="GO" id="GO:0005739">
    <property type="term" value="C:mitochondrion"/>
    <property type="evidence" value="ECO:0007669"/>
    <property type="project" value="TreeGrafter"/>
</dbReference>
<dbReference type="PANTHER" id="PTHR10067:SF9">
    <property type="entry name" value="PHOSPHATIDYLSERINE DECARBOXYLASE FAMILY PROTEIN (AFU_ORTHOLOGUE AFUA_7G01730)"/>
    <property type="match status" value="1"/>
</dbReference>
<evidence type="ECO:0000256" key="2">
    <source>
        <dbReference type="ARBA" id="ARBA00023239"/>
    </source>
</evidence>
<dbReference type="Pfam" id="PF12588">
    <property type="entry name" value="PSDC"/>
    <property type="match status" value="1"/>
</dbReference>
<dbReference type="InterPro" id="IPR022237">
    <property type="entry name" value="PsiD-like"/>
</dbReference>
<dbReference type="Proteomes" id="UP001175000">
    <property type="component" value="Unassembled WGS sequence"/>
</dbReference>
<dbReference type="GO" id="GO:0006646">
    <property type="term" value="P:phosphatidylethanolamine biosynthetic process"/>
    <property type="evidence" value="ECO:0007669"/>
    <property type="project" value="TreeGrafter"/>
</dbReference>
<comment type="caution">
    <text evidence="4">The sequence shown here is derived from an EMBL/GenBank/DDBJ whole genome shotgun (WGS) entry which is preliminary data.</text>
</comment>
<keyword evidence="5" id="KW-1185">Reference proteome</keyword>
<evidence type="ECO:0000256" key="1">
    <source>
        <dbReference type="ARBA" id="ARBA00022793"/>
    </source>
</evidence>